<evidence type="ECO:0000313" key="2">
    <source>
        <dbReference type="EMBL" id="KAE9396334.1"/>
    </source>
</evidence>
<evidence type="ECO:0008006" key="4">
    <source>
        <dbReference type="Google" id="ProtNLM"/>
    </source>
</evidence>
<sequence>MKAKLRKVSLVEACSLNFFLLVSPICSAVEPTTERKYGDRRMVIGGKRITYNYVWPGQRCISQCEGTGLQPESMSWSCNMGIQ</sequence>
<feature type="signal peptide" evidence="1">
    <location>
        <begin position="1"/>
        <end position="28"/>
    </location>
</feature>
<keyword evidence="3" id="KW-1185">Reference proteome</keyword>
<protein>
    <recommendedName>
        <fullName evidence="4">Secreted protein</fullName>
    </recommendedName>
</protein>
<keyword evidence="1" id="KW-0732">Signal</keyword>
<dbReference type="EMBL" id="ML769515">
    <property type="protein sequence ID" value="KAE9396334.1"/>
    <property type="molecule type" value="Genomic_DNA"/>
</dbReference>
<dbReference type="Proteomes" id="UP000799118">
    <property type="component" value="Unassembled WGS sequence"/>
</dbReference>
<accession>A0A6A4HGT0</accession>
<dbReference type="AlphaFoldDB" id="A0A6A4HGT0"/>
<name>A0A6A4HGT0_9AGAR</name>
<feature type="chain" id="PRO_5025498091" description="Secreted protein" evidence="1">
    <location>
        <begin position="29"/>
        <end position="83"/>
    </location>
</feature>
<gene>
    <name evidence="2" type="ORF">BT96DRAFT_114580</name>
</gene>
<proteinExistence type="predicted"/>
<evidence type="ECO:0000256" key="1">
    <source>
        <dbReference type="SAM" id="SignalP"/>
    </source>
</evidence>
<reference evidence="2" key="1">
    <citation type="journal article" date="2019" name="Environ. Microbiol.">
        <title>Fungal ecological strategies reflected in gene transcription - a case study of two litter decomposers.</title>
        <authorList>
            <person name="Barbi F."/>
            <person name="Kohler A."/>
            <person name="Barry K."/>
            <person name="Baskaran P."/>
            <person name="Daum C."/>
            <person name="Fauchery L."/>
            <person name="Ihrmark K."/>
            <person name="Kuo A."/>
            <person name="LaButti K."/>
            <person name="Lipzen A."/>
            <person name="Morin E."/>
            <person name="Grigoriev I.V."/>
            <person name="Henrissat B."/>
            <person name="Lindahl B."/>
            <person name="Martin F."/>
        </authorList>
    </citation>
    <scope>NUCLEOTIDE SEQUENCE</scope>
    <source>
        <strain evidence="2">JB14</strain>
    </source>
</reference>
<evidence type="ECO:0000313" key="3">
    <source>
        <dbReference type="Proteomes" id="UP000799118"/>
    </source>
</evidence>
<organism evidence="2 3">
    <name type="scientific">Gymnopus androsaceus JB14</name>
    <dbReference type="NCBI Taxonomy" id="1447944"/>
    <lineage>
        <taxon>Eukaryota</taxon>
        <taxon>Fungi</taxon>
        <taxon>Dikarya</taxon>
        <taxon>Basidiomycota</taxon>
        <taxon>Agaricomycotina</taxon>
        <taxon>Agaricomycetes</taxon>
        <taxon>Agaricomycetidae</taxon>
        <taxon>Agaricales</taxon>
        <taxon>Marasmiineae</taxon>
        <taxon>Omphalotaceae</taxon>
        <taxon>Gymnopus</taxon>
    </lineage>
</organism>